<dbReference type="EMBL" id="QPMM01000001">
    <property type="protein sequence ID" value="RFS26229.1"/>
    <property type="molecule type" value="Genomic_DNA"/>
</dbReference>
<keyword evidence="2" id="KW-1185">Reference proteome</keyword>
<sequence length="202" mass="23213">MASDKFKLLLSNVSQTLKEAGYKKKGNSFYSNQKNNWGIINFQKSKSSNEDTLKFTINYGVCSSVLRKVVDYNTSNEKLDVADCHWQARIGTLMPGAPDFWWTTSDKQLNQTVDEVITALKNNVLPEINKRISDKDLIEVWMSDQYPGTTELNRFRYLITLLKEANDSRLIPFINNFITSLQGKPLEKMAIAHLKEFDLYAK</sequence>
<dbReference type="OrthoDB" id="8419961at2"/>
<dbReference type="RefSeq" id="WP_116973423.1">
    <property type="nucleotide sequence ID" value="NZ_QPMM01000001.1"/>
</dbReference>
<dbReference type="Proteomes" id="UP000260644">
    <property type="component" value="Unassembled WGS sequence"/>
</dbReference>
<proteinExistence type="predicted"/>
<dbReference type="InterPro" id="IPR025412">
    <property type="entry name" value="DUF4304"/>
</dbReference>
<protein>
    <submittedName>
        <fullName evidence="1">DUF4304 domain-containing protein</fullName>
    </submittedName>
</protein>
<dbReference type="Pfam" id="PF14137">
    <property type="entry name" value="DUF4304"/>
    <property type="match status" value="1"/>
</dbReference>
<comment type="caution">
    <text evidence="1">The sequence shown here is derived from an EMBL/GenBank/DDBJ whole genome shotgun (WGS) entry which is preliminary data.</text>
</comment>
<accession>A0A3E1YFS8</accession>
<name>A0A3E1YFS8_9BACT</name>
<gene>
    <name evidence="1" type="ORF">DVR12_00105</name>
</gene>
<evidence type="ECO:0000313" key="2">
    <source>
        <dbReference type="Proteomes" id="UP000260644"/>
    </source>
</evidence>
<dbReference type="AlphaFoldDB" id="A0A3E1YFS8"/>
<evidence type="ECO:0000313" key="1">
    <source>
        <dbReference type="EMBL" id="RFS26229.1"/>
    </source>
</evidence>
<organism evidence="1 2">
    <name type="scientific">Chitinophaga silvatica</name>
    <dbReference type="NCBI Taxonomy" id="2282649"/>
    <lineage>
        <taxon>Bacteria</taxon>
        <taxon>Pseudomonadati</taxon>
        <taxon>Bacteroidota</taxon>
        <taxon>Chitinophagia</taxon>
        <taxon>Chitinophagales</taxon>
        <taxon>Chitinophagaceae</taxon>
        <taxon>Chitinophaga</taxon>
    </lineage>
</organism>
<reference evidence="1 2" key="1">
    <citation type="submission" date="2018-07" db="EMBL/GenBank/DDBJ databases">
        <title>Chitinophaga K2CV101002-2 sp. nov., isolated from a monsoon evergreen broad-leaved forest soil.</title>
        <authorList>
            <person name="Lv Y."/>
        </authorList>
    </citation>
    <scope>NUCLEOTIDE SEQUENCE [LARGE SCALE GENOMIC DNA]</scope>
    <source>
        <strain evidence="1 2">GDMCC 1.1288</strain>
    </source>
</reference>